<organism evidence="1 2">
    <name type="scientific">Fusarium poae</name>
    <dbReference type="NCBI Taxonomy" id="36050"/>
    <lineage>
        <taxon>Eukaryota</taxon>
        <taxon>Fungi</taxon>
        <taxon>Dikarya</taxon>
        <taxon>Ascomycota</taxon>
        <taxon>Pezizomycotina</taxon>
        <taxon>Sordariomycetes</taxon>
        <taxon>Hypocreomycetidae</taxon>
        <taxon>Hypocreales</taxon>
        <taxon>Nectriaceae</taxon>
        <taxon>Fusarium</taxon>
    </lineage>
</organism>
<proteinExistence type="predicted"/>
<evidence type="ECO:0000313" key="1">
    <source>
        <dbReference type="EMBL" id="OBS17515.1"/>
    </source>
</evidence>
<name>A0A1B8AAN2_FUSPO</name>
<reference evidence="1 2" key="1">
    <citation type="submission" date="2016-06" db="EMBL/GenBank/DDBJ databases">
        <title>Living apart together: crosstalk between the core and supernumerary genomes in a fungal plant pathogen.</title>
        <authorList>
            <person name="Vanheule A."/>
            <person name="Audenaert K."/>
            <person name="Warris S."/>
            <person name="Van De Geest H."/>
            <person name="Schijlen E."/>
            <person name="Hofte M."/>
            <person name="De Saeger S."/>
            <person name="Haesaert G."/>
            <person name="Waalwijk C."/>
            <person name="Van Der Lee T."/>
        </authorList>
    </citation>
    <scope>NUCLEOTIDE SEQUENCE [LARGE SCALE GENOMIC DNA]</scope>
    <source>
        <strain evidence="1 2">2516</strain>
    </source>
</reference>
<keyword evidence="2" id="KW-1185">Reference proteome</keyword>
<dbReference type="Proteomes" id="UP000091967">
    <property type="component" value="Unassembled WGS sequence"/>
</dbReference>
<comment type="caution">
    <text evidence="1">The sequence shown here is derived from an EMBL/GenBank/DDBJ whole genome shotgun (WGS) entry which is preliminary data.</text>
</comment>
<accession>A0A1B8AAN2</accession>
<dbReference type="AlphaFoldDB" id="A0A1B8AAN2"/>
<sequence length="143" mass="15582">MRPLEDDVSETSTSSTSSPLLTLTSTEFFESYPSPMQTPYSSVPDVSDLIQAVNRRLGGANGFTRCPLCPRRRTRTFGPGALQQHLSSGFHSKTLPTTVGSSTRKPPKTFSTVSGLAQHVESGACYGGNFKQGWTSYERESNR</sequence>
<gene>
    <name evidence="1" type="ORF">FPOA_12007</name>
</gene>
<dbReference type="STRING" id="36050.A0A1B8AAN2"/>
<dbReference type="EMBL" id="LYXU01000014">
    <property type="protein sequence ID" value="OBS17515.1"/>
    <property type="molecule type" value="Genomic_DNA"/>
</dbReference>
<protein>
    <recommendedName>
        <fullName evidence="3">C2H2-type domain-containing protein</fullName>
    </recommendedName>
</protein>
<evidence type="ECO:0008006" key="3">
    <source>
        <dbReference type="Google" id="ProtNLM"/>
    </source>
</evidence>
<evidence type="ECO:0000313" key="2">
    <source>
        <dbReference type="Proteomes" id="UP000091967"/>
    </source>
</evidence>